<proteinExistence type="predicted"/>
<evidence type="ECO:0000313" key="3">
    <source>
        <dbReference type="Proteomes" id="UP000254535"/>
    </source>
</evidence>
<evidence type="ECO:0000256" key="1">
    <source>
        <dbReference type="SAM" id="Phobius"/>
    </source>
</evidence>
<reference evidence="2 3" key="1">
    <citation type="submission" date="2017-07" db="EMBL/GenBank/DDBJ databases">
        <title>Genome sequence of Pseudomonas NEP1.</title>
        <authorList>
            <person name="Nascimento F.X."/>
        </authorList>
    </citation>
    <scope>NUCLEOTIDE SEQUENCE [LARGE SCALE GENOMIC DNA]</scope>
    <source>
        <strain evidence="2 3">NEP1</strain>
    </source>
</reference>
<protein>
    <recommendedName>
        <fullName evidence="4">Prophage PssSM-03</fullName>
    </recommendedName>
</protein>
<accession>A0A345UYF9</accession>
<feature type="transmembrane region" description="Helical" evidence="1">
    <location>
        <begin position="43"/>
        <end position="65"/>
    </location>
</feature>
<evidence type="ECO:0000313" key="2">
    <source>
        <dbReference type="EMBL" id="AXJ05511.1"/>
    </source>
</evidence>
<dbReference type="EMBL" id="CP022313">
    <property type="protein sequence ID" value="AXJ05511.1"/>
    <property type="molecule type" value="Genomic_DNA"/>
</dbReference>
<keyword evidence="1" id="KW-0472">Membrane</keyword>
<name>A0A345UYF9_PSEFL</name>
<keyword evidence="1" id="KW-1133">Transmembrane helix</keyword>
<dbReference type="AlphaFoldDB" id="A0A345UYF9"/>
<organism evidence="2 3">
    <name type="scientific">Pseudomonas fluorescens</name>
    <dbReference type="NCBI Taxonomy" id="294"/>
    <lineage>
        <taxon>Bacteria</taxon>
        <taxon>Pseudomonadati</taxon>
        <taxon>Pseudomonadota</taxon>
        <taxon>Gammaproteobacteria</taxon>
        <taxon>Pseudomonadales</taxon>
        <taxon>Pseudomonadaceae</taxon>
        <taxon>Pseudomonas</taxon>
    </lineage>
</organism>
<feature type="transmembrane region" description="Helical" evidence="1">
    <location>
        <begin position="80"/>
        <end position="100"/>
    </location>
</feature>
<sequence length="201" mass="22762">MDDLVKDVIPLLQYLIPGFVSAWIFYTLTAFKRPDTFGQIVQALIFTFVIHGMVLGVGAVCVWVGEKGFSVGKWDAKAEACWAFSASLLLGLMACCLATNGKLHRWLRSRNVTKQSSYPSEWFCAFAQYDRFITLHLEDERRVLGWPVEWPPESNTGQFLMRFPRWLNEDGKLDPIGAEFLLIDSAKVKWVEFSPASEGSS</sequence>
<feature type="transmembrane region" description="Helical" evidence="1">
    <location>
        <begin position="12"/>
        <end position="31"/>
    </location>
</feature>
<evidence type="ECO:0008006" key="4">
    <source>
        <dbReference type="Google" id="ProtNLM"/>
    </source>
</evidence>
<keyword evidence="1" id="KW-0812">Transmembrane</keyword>
<dbReference type="Pfam" id="PF19865">
    <property type="entry name" value="DUF6338"/>
    <property type="match status" value="1"/>
</dbReference>
<dbReference type="InterPro" id="IPR045919">
    <property type="entry name" value="DUF6338"/>
</dbReference>
<dbReference type="RefSeq" id="WP_115078255.1">
    <property type="nucleotide sequence ID" value="NZ_CP022313.1"/>
</dbReference>
<dbReference type="Proteomes" id="UP000254535">
    <property type="component" value="Chromosome"/>
</dbReference>
<gene>
    <name evidence="2" type="ORF">CFN16_15705</name>
</gene>